<evidence type="ECO:0000313" key="2">
    <source>
        <dbReference type="Proteomes" id="UP000193450"/>
    </source>
</evidence>
<protein>
    <submittedName>
        <fullName evidence="1">Nicotinate-nucleotide adenylyltransferase</fullName>
    </submittedName>
</protein>
<dbReference type="OrthoDB" id="179386at2"/>
<keyword evidence="1" id="KW-0548">Nucleotidyltransferase</keyword>
<gene>
    <name evidence="1" type="ORF">BST96_00950</name>
</gene>
<dbReference type="STRING" id="716816.BST96_00950"/>
<dbReference type="EMBL" id="CP019343">
    <property type="protein sequence ID" value="ARN72800.1"/>
    <property type="molecule type" value="Genomic_DNA"/>
</dbReference>
<accession>A0A1X9N3N9</accession>
<dbReference type="KEGG" id="osg:BST96_00950"/>
<dbReference type="RefSeq" id="WP_085756892.1">
    <property type="nucleotide sequence ID" value="NZ_CP019343.1"/>
</dbReference>
<keyword evidence="1" id="KW-0808">Transferase</keyword>
<keyword evidence="2" id="KW-1185">Reference proteome</keyword>
<organism evidence="1 2">
    <name type="scientific">Oceanicoccus sagamiensis</name>
    <dbReference type="NCBI Taxonomy" id="716816"/>
    <lineage>
        <taxon>Bacteria</taxon>
        <taxon>Pseudomonadati</taxon>
        <taxon>Pseudomonadota</taxon>
        <taxon>Gammaproteobacteria</taxon>
        <taxon>Cellvibrionales</taxon>
        <taxon>Spongiibacteraceae</taxon>
        <taxon>Oceanicoccus</taxon>
    </lineage>
</organism>
<evidence type="ECO:0000313" key="1">
    <source>
        <dbReference type="EMBL" id="ARN72800.1"/>
    </source>
</evidence>
<dbReference type="AlphaFoldDB" id="A0A1X9N3N9"/>
<dbReference type="Proteomes" id="UP000193450">
    <property type="component" value="Chromosome"/>
</dbReference>
<reference evidence="1 2" key="1">
    <citation type="submission" date="2016-11" db="EMBL/GenBank/DDBJ databases">
        <title>Trade-off between light-utilization and light-protection in marine flavobacteria.</title>
        <authorList>
            <person name="Kumagai Y."/>
        </authorList>
    </citation>
    <scope>NUCLEOTIDE SEQUENCE [LARGE SCALE GENOMIC DNA]</scope>
    <source>
        <strain evidence="1 2">NBRC 107125</strain>
    </source>
</reference>
<name>A0A1X9N3N9_9GAMM</name>
<sequence>MRERNKTISTQQKALEINLDEGKYGTFVEIGAGQEVARQFFSAGAAAGTVAKTMSAYDMQISDVIYGKTGAYVSKERLEQMLSREFELLNDRLAETRPKNTQFFSYAATVTAKSFQQKSECHGWVGIQVQLYPEAPPSEIVLHVRMLDEDNHSQSEALGILGVNLLYGAFYYKDKPKWIIESLLDNIASKRLEIDLIHFSGPYFSEINNRLMNLHLVRSWCCRAVMFDTDGSSIVPGSALRKKDVMVMRGSYKPPTKVHLDMSNCGVEQFKNIGGLTGRGVLTVAEITMSELASDDEQDDASFLARVDLLVKLGYTVLISDYLRFFRLRSWIRNYTDNRIGIVISAHDFKPIFDEAFYDGLEGGILAAMGKLFSDDTHVYVYPAKINGELVSLDNVKVPEKVRHLLNHLVVNKSLIAIENYKEENLHILARELVKKLPHGRGDWEQCLPEGVAEEIIDKRLFGYRD</sequence>
<dbReference type="GO" id="GO:0016779">
    <property type="term" value="F:nucleotidyltransferase activity"/>
    <property type="evidence" value="ECO:0007669"/>
    <property type="project" value="UniProtKB-KW"/>
</dbReference>
<proteinExistence type="predicted"/>